<organism evidence="2 3">
    <name type="scientific">Ladona fulva</name>
    <name type="common">Scarce chaser dragonfly</name>
    <name type="synonym">Libellula fulva</name>
    <dbReference type="NCBI Taxonomy" id="123851"/>
    <lineage>
        <taxon>Eukaryota</taxon>
        <taxon>Metazoa</taxon>
        <taxon>Ecdysozoa</taxon>
        <taxon>Arthropoda</taxon>
        <taxon>Hexapoda</taxon>
        <taxon>Insecta</taxon>
        <taxon>Pterygota</taxon>
        <taxon>Palaeoptera</taxon>
        <taxon>Odonata</taxon>
        <taxon>Epiprocta</taxon>
        <taxon>Anisoptera</taxon>
        <taxon>Libelluloidea</taxon>
        <taxon>Libellulidae</taxon>
        <taxon>Ladona</taxon>
    </lineage>
</organism>
<dbReference type="AlphaFoldDB" id="A0A8K0P1T8"/>
<feature type="region of interest" description="Disordered" evidence="1">
    <location>
        <begin position="152"/>
        <end position="196"/>
    </location>
</feature>
<evidence type="ECO:0000313" key="2">
    <source>
        <dbReference type="EMBL" id="KAG8229398.1"/>
    </source>
</evidence>
<protein>
    <submittedName>
        <fullName evidence="2">Uncharacterized protein</fullName>
    </submittedName>
</protein>
<name>A0A8K0P1T8_LADFU</name>
<dbReference type="OrthoDB" id="10032537at2759"/>
<gene>
    <name evidence="2" type="ORF">J437_LFUL000919</name>
</gene>
<dbReference type="Proteomes" id="UP000792457">
    <property type="component" value="Unassembled WGS sequence"/>
</dbReference>
<accession>A0A8K0P1T8</accession>
<feature type="non-terminal residue" evidence="2">
    <location>
        <position position="1"/>
    </location>
</feature>
<reference evidence="2" key="1">
    <citation type="submission" date="2013-04" db="EMBL/GenBank/DDBJ databases">
        <authorList>
            <person name="Qu J."/>
            <person name="Murali S.C."/>
            <person name="Bandaranaike D."/>
            <person name="Bellair M."/>
            <person name="Blankenburg K."/>
            <person name="Chao H."/>
            <person name="Dinh H."/>
            <person name="Doddapaneni H."/>
            <person name="Downs B."/>
            <person name="Dugan-Rocha S."/>
            <person name="Elkadiri S."/>
            <person name="Gnanaolivu R.D."/>
            <person name="Hernandez B."/>
            <person name="Javaid M."/>
            <person name="Jayaseelan J.C."/>
            <person name="Lee S."/>
            <person name="Li M."/>
            <person name="Ming W."/>
            <person name="Munidasa M."/>
            <person name="Muniz J."/>
            <person name="Nguyen L."/>
            <person name="Ongeri F."/>
            <person name="Osuji N."/>
            <person name="Pu L.-L."/>
            <person name="Puazo M."/>
            <person name="Qu C."/>
            <person name="Quiroz J."/>
            <person name="Raj R."/>
            <person name="Weissenberger G."/>
            <person name="Xin Y."/>
            <person name="Zou X."/>
            <person name="Han Y."/>
            <person name="Richards S."/>
            <person name="Worley K."/>
            <person name="Muzny D."/>
            <person name="Gibbs R."/>
        </authorList>
    </citation>
    <scope>NUCLEOTIDE SEQUENCE</scope>
    <source>
        <strain evidence="2">Sampled in the wild</strain>
    </source>
</reference>
<keyword evidence="3" id="KW-1185">Reference proteome</keyword>
<evidence type="ECO:0000313" key="3">
    <source>
        <dbReference type="Proteomes" id="UP000792457"/>
    </source>
</evidence>
<comment type="caution">
    <text evidence="2">The sequence shown here is derived from an EMBL/GenBank/DDBJ whole genome shotgun (WGS) entry which is preliminary data.</text>
</comment>
<sequence>TNLVCSHCRYITCCSNAIKAHVAEFHSKEECSGPWKPSTDTKSKLLCKIRSKLLIPMYCICGFRNTSGDALAKHLAQSDCRTAYASLEDTKALENQSASFPPLVILDDEDQSNNLIKAYAERMAHPLVSSPSPGNSLPAKSIGEPQSMLNVLGLVRKPSTDESSNDIPDSDEKGELTMEAAKTTKFPSKAKRKRRR</sequence>
<dbReference type="EMBL" id="KZ308428">
    <property type="protein sequence ID" value="KAG8229398.1"/>
    <property type="molecule type" value="Genomic_DNA"/>
</dbReference>
<evidence type="ECO:0000256" key="1">
    <source>
        <dbReference type="SAM" id="MobiDB-lite"/>
    </source>
</evidence>
<proteinExistence type="predicted"/>
<reference evidence="2" key="2">
    <citation type="submission" date="2017-10" db="EMBL/GenBank/DDBJ databases">
        <title>Ladona fulva Genome sequencing and assembly.</title>
        <authorList>
            <person name="Murali S."/>
            <person name="Richards S."/>
            <person name="Bandaranaike D."/>
            <person name="Bellair M."/>
            <person name="Blankenburg K."/>
            <person name="Chao H."/>
            <person name="Dinh H."/>
            <person name="Doddapaneni H."/>
            <person name="Dugan-Rocha S."/>
            <person name="Elkadiri S."/>
            <person name="Gnanaolivu R."/>
            <person name="Hernandez B."/>
            <person name="Skinner E."/>
            <person name="Javaid M."/>
            <person name="Lee S."/>
            <person name="Li M."/>
            <person name="Ming W."/>
            <person name="Munidasa M."/>
            <person name="Muniz J."/>
            <person name="Nguyen L."/>
            <person name="Hughes D."/>
            <person name="Osuji N."/>
            <person name="Pu L.-L."/>
            <person name="Puazo M."/>
            <person name="Qu C."/>
            <person name="Quiroz J."/>
            <person name="Raj R."/>
            <person name="Weissenberger G."/>
            <person name="Xin Y."/>
            <person name="Zou X."/>
            <person name="Han Y."/>
            <person name="Worley K."/>
            <person name="Muzny D."/>
            <person name="Gibbs R."/>
        </authorList>
    </citation>
    <scope>NUCLEOTIDE SEQUENCE</scope>
    <source>
        <strain evidence="2">Sampled in the wild</strain>
    </source>
</reference>